<accession>A0A6J5SPX4</accession>
<evidence type="ECO:0000313" key="2">
    <source>
        <dbReference type="EMBL" id="CAB4193530.1"/>
    </source>
</evidence>
<proteinExistence type="predicted"/>
<evidence type="ECO:0000313" key="3">
    <source>
        <dbReference type="EMBL" id="CAB4217309.1"/>
    </source>
</evidence>
<name>A0A6J5SPX4_9CAUD</name>
<dbReference type="EMBL" id="LR797197">
    <property type="protein sequence ID" value="CAB4193530.1"/>
    <property type="molecule type" value="Genomic_DNA"/>
</dbReference>
<evidence type="ECO:0000313" key="1">
    <source>
        <dbReference type="EMBL" id="CAB4185640.1"/>
    </source>
</evidence>
<organism evidence="3">
    <name type="scientific">uncultured Caudovirales phage</name>
    <dbReference type="NCBI Taxonomy" id="2100421"/>
    <lineage>
        <taxon>Viruses</taxon>
        <taxon>Duplodnaviria</taxon>
        <taxon>Heunggongvirae</taxon>
        <taxon>Uroviricota</taxon>
        <taxon>Caudoviricetes</taxon>
        <taxon>Peduoviridae</taxon>
        <taxon>Maltschvirus</taxon>
        <taxon>Maltschvirus maltsch</taxon>
    </lineage>
</organism>
<dbReference type="EMBL" id="LR798430">
    <property type="protein sequence ID" value="CAB5231282.1"/>
    <property type="molecule type" value="Genomic_DNA"/>
</dbReference>
<sequence length="100" mass="11206">MSTEAYKTDKVLARASGKTLEAFRAMALILKEGSPVYVYGTTASIVARFVYLLQYEGVEVEVTAQAPPRLGLVQFYDSGEPAYYRVTRETEKVGYVLRKK</sequence>
<dbReference type="EMBL" id="LR797450">
    <property type="protein sequence ID" value="CAB4217309.1"/>
    <property type="molecule type" value="Genomic_DNA"/>
</dbReference>
<evidence type="ECO:0000313" key="4">
    <source>
        <dbReference type="EMBL" id="CAB5231282.1"/>
    </source>
</evidence>
<dbReference type="EMBL" id="LR797075">
    <property type="protein sequence ID" value="CAB4185640.1"/>
    <property type="molecule type" value="Genomic_DNA"/>
</dbReference>
<reference evidence="3" key="1">
    <citation type="submission" date="2020-05" db="EMBL/GenBank/DDBJ databases">
        <authorList>
            <person name="Chiriac C."/>
            <person name="Salcher M."/>
            <person name="Ghai R."/>
            <person name="Kavagutti S V."/>
        </authorList>
    </citation>
    <scope>NUCLEOTIDE SEQUENCE</scope>
</reference>
<gene>
    <name evidence="1" type="ORF">UFOVP1127_113</name>
    <name evidence="2" type="ORF">UFOVP1242_97</name>
    <name evidence="3" type="ORF">UFOVP1492_21</name>
    <name evidence="4" type="ORF">UFOVP1580_50</name>
</gene>
<protein>
    <submittedName>
        <fullName evidence="3">Uncharacterized protein</fullName>
    </submittedName>
</protein>